<evidence type="ECO:0000256" key="18">
    <source>
        <dbReference type="SAM" id="MobiDB-lite"/>
    </source>
</evidence>
<keyword evidence="13" id="KW-0333">Golgi apparatus</keyword>
<evidence type="ECO:0000256" key="14">
    <source>
        <dbReference type="ARBA" id="ARBA00023136"/>
    </source>
</evidence>
<evidence type="ECO:0000256" key="12">
    <source>
        <dbReference type="ARBA" id="ARBA00023018"/>
    </source>
</evidence>
<dbReference type="InterPro" id="IPR044234">
    <property type="entry name" value="TMEM230"/>
</dbReference>
<keyword evidence="10" id="KW-0967">Endosome</keyword>
<comment type="similarity">
    <text evidence="8">Belongs to the TMEM134/TMEM230 family.</text>
</comment>
<keyword evidence="9 19" id="KW-0812">Transmembrane</keyword>
<evidence type="ECO:0000256" key="11">
    <source>
        <dbReference type="ARBA" id="ARBA00022989"/>
    </source>
</evidence>
<evidence type="ECO:0000256" key="7">
    <source>
        <dbReference type="ARBA" id="ARBA00004603"/>
    </source>
</evidence>
<protein>
    <recommendedName>
        <fullName evidence="17">Transmembrane protein 230</fullName>
    </recommendedName>
</protein>
<organism evidence="20 21">
    <name type="scientific">Adineta ricciae</name>
    <name type="common">Rotifer</name>
    <dbReference type="NCBI Taxonomy" id="249248"/>
    <lineage>
        <taxon>Eukaryota</taxon>
        <taxon>Metazoa</taxon>
        <taxon>Spiralia</taxon>
        <taxon>Gnathifera</taxon>
        <taxon>Rotifera</taxon>
        <taxon>Eurotatoria</taxon>
        <taxon>Bdelloidea</taxon>
        <taxon>Adinetida</taxon>
        <taxon>Adinetidae</taxon>
        <taxon>Adineta</taxon>
    </lineage>
</organism>
<evidence type="ECO:0000256" key="2">
    <source>
        <dbReference type="ARBA" id="ARBA00004172"/>
    </source>
</evidence>
<dbReference type="Proteomes" id="UP000663828">
    <property type="component" value="Unassembled WGS sequence"/>
</dbReference>
<dbReference type="EMBL" id="CAJNOR010001055">
    <property type="protein sequence ID" value="CAF1065636.1"/>
    <property type="molecule type" value="Genomic_DNA"/>
</dbReference>
<dbReference type="GO" id="GO:0005776">
    <property type="term" value="C:autophagosome"/>
    <property type="evidence" value="ECO:0007669"/>
    <property type="project" value="UniProtKB-SubCell"/>
</dbReference>
<evidence type="ECO:0000256" key="16">
    <source>
        <dbReference type="ARBA" id="ARBA00024003"/>
    </source>
</evidence>
<feature type="transmembrane region" description="Helical" evidence="19">
    <location>
        <begin position="75"/>
        <end position="99"/>
    </location>
</feature>
<keyword evidence="14 19" id="KW-0472">Membrane</keyword>
<dbReference type="GO" id="GO:0005794">
    <property type="term" value="C:Golgi apparatus"/>
    <property type="evidence" value="ECO:0007669"/>
    <property type="project" value="UniProtKB-SubCell"/>
</dbReference>
<keyword evidence="11 19" id="KW-1133">Transmembrane helix</keyword>
<keyword evidence="15" id="KW-0968">Cytoplasmic vesicle</keyword>
<evidence type="ECO:0000256" key="6">
    <source>
        <dbReference type="ARBA" id="ARBA00004601"/>
    </source>
</evidence>
<evidence type="ECO:0000256" key="3">
    <source>
        <dbReference type="ARBA" id="ARBA00004234"/>
    </source>
</evidence>
<evidence type="ECO:0000256" key="4">
    <source>
        <dbReference type="ARBA" id="ARBA00004412"/>
    </source>
</evidence>
<evidence type="ECO:0000256" key="10">
    <source>
        <dbReference type="ARBA" id="ARBA00022753"/>
    </source>
</evidence>
<name>A0A814LI85_ADIRI</name>
<comment type="caution">
    <text evidence="20">The sequence shown here is derived from an EMBL/GenBank/DDBJ whole genome shotgun (WGS) entry which is preliminary data.</text>
</comment>
<feature type="region of interest" description="Disordered" evidence="18">
    <location>
        <begin position="1"/>
        <end position="31"/>
    </location>
</feature>
<comment type="subcellular location">
    <subcellularLocation>
        <location evidence="5">Cytoplasmic vesicle</location>
        <location evidence="5">Autophagosome</location>
    </subcellularLocation>
    <subcellularLocation>
        <location evidence="3">Cytoplasmic vesicle</location>
        <location evidence="3">Secretory vesicle</location>
        <location evidence="3">Synaptic vesicle</location>
    </subcellularLocation>
    <subcellularLocation>
        <location evidence="4">Early endosome</location>
    </subcellularLocation>
    <subcellularLocation>
        <location evidence="6">Golgi apparatus</location>
        <location evidence="6">trans-Golgi network</location>
    </subcellularLocation>
    <subcellularLocation>
        <location evidence="7">Late endosome</location>
    </subcellularLocation>
    <subcellularLocation>
        <location evidence="1">Membrane</location>
        <topology evidence="1">Multi-pass membrane protein</topology>
    </subcellularLocation>
    <subcellularLocation>
        <location evidence="2">Recycling endosome</location>
    </subcellularLocation>
</comment>
<dbReference type="PANTHER" id="PTHR15664:SF6">
    <property type="entry name" value="TRANSMEMBRANE PROTEIN 230"/>
    <property type="match status" value="1"/>
</dbReference>
<proteinExistence type="inferred from homology"/>
<keyword evidence="12" id="KW-0770">Synapse</keyword>
<comment type="function">
    <text evidence="16">Involved in trafficking and recycling of synaptic vesicles.</text>
</comment>
<dbReference type="GO" id="GO:0055037">
    <property type="term" value="C:recycling endosome"/>
    <property type="evidence" value="ECO:0007669"/>
    <property type="project" value="UniProtKB-SubCell"/>
</dbReference>
<feature type="transmembrane region" description="Helical" evidence="19">
    <location>
        <begin position="111"/>
        <end position="136"/>
    </location>
</feature>
<evidence type="ECO:0000313" key="20">
    <source>
        <dbReference type="EMBL" id="CAF1065636.1"/>
    </source>
</evidence>
<dbReference type="GO" id="GO:0005769">
    <property type="term" value="C:early endosome"/>
    <property type="evidence" value="ECO:0007669"/>
    <property type="project" value="UniProtKB-SubCell"/>
</dbReference>
<dbReference type="Pfam" id="PF05915">
    <property type="entry name" value="TMEM_230_134"/>
    <property type="match status" value="1"/>
</dbReference>
<evidence type="ECO:0000256" key="5">
    <source>
        <dbReference type="ARBA" id="ARBA00004419"/>
    </source>
</evidence>
<sequence length="153" mass="17663">MESADTISPSNIELEEKQNDGLAANRDKKRTRFKSPIRHIFKSKKNDDSSPYYRFQEEKQYSDLQFKEPSVKVPVYAISLAAGLFLVGTVMITLGALMLTGRIETQYSDRTWPLILIGSIVFLPGFYHLRIAYWAWKGDKNFSFADIPDLDWF</sequence>
<dbReference type="InterPro" id="IPR008590">
    <property type="entry name" value="TMEM_230/134"/>
</dbReference>
<dbReference type="PANTHER" id="PTHR15664">
    <property type="entry name" value="C20ORF30 PROTEIN"/>
    <property type="match status" value="1"/>
</dbReference>
<feature type="compositionally biased region" description="Polar residues" evidence="18">
    <location>
        <begin position="1"/>
        <end position="11"/>
    </location>
</feature>
<evidence type="ECO:0000256" key="17">
    <source>
        <dbReference type="ARBA" id="ARBA00024088"/>
    </source>
</evidence>
<keyword evidence="21" id="KW-1185">Reference proteome</keyword>
<dbReference type="GO" id="GO:0005770">
    <property type="term" value="C:late endosome"/>
    <property type="evidence" value="ECO:0007669"/>
    <property type="project" value="UniProtKB-SubCell"/>
</dbReference>
<evidence type="ECO:0000256" key="15">
    <source>
        <dbReference type="ARBA" id="ARBA00023329"/>
    </source>
</evidence>
<evidence type="ECO:0000256" key="8">
    <source>
        <dbReference type="ARBA" id="ARBA00007743"/>
    </source>
</evidence>
<reference evidence="20" key="1">
    <citation type="submission" date="2021-02" db="EMBL/GenBank/DDBJ databases">
        <authorList>
            <person name="Nowell W R."/>
        </authorList>
    </citation>
    <scope>NUCLEOTIDE SEQUENCE</scope>
</reference>
<evidence type="ECO:0000313" key="21">
    <source>
        <dbReference type="Proteomes" id="UP000663828"/>
    </source>
</evidence>
<accession>A0A814LI85</accession>
<dbReference type="GO" id="GO:0016020">
    <property type="term" value="C:membrane"/>
    <property type="evidence" value="ECO:0007669"/>
    <property type="project" value="UniProtKB-SubCell"/>
</dbReference>
<evidence type="ECO:0000256" key="19">
    <source>
        <dbReference type="SAM" id="Phobius"/>
    </source>
</evidence>
<dbReference type="AlphaFoldDB" id="A0A814LI85"/>
<dbReference type="GO" id="GO:0008021">
    <property type="term" value="C:synaptic vesicle"/>
    <property type="evidence" value="ECO:0007669"/>
    <property type="project" value="UniProtKB-SubCell"/>
</dbReference>
<evidence type="ECO:0000256" key="9">
    <source>
        <dbReference type="ARBA" id="ARBA00022692"/>
    </source>
</evidence>
<evidence type="ECO:0000256" key="1">
    <source>
        <dbReference type="ARBA" id="ARBA00004141"/>
    </source>
</evidence>
<evidence type="ECO:0000256" key="13">
    <source>
        <dbReference type="ARBA" id="ARBA00023034"/>
    </source>
</evidence>
<gene>
    <name evidence="20" type="ORF">XAT740_LOCUS16528</name>
</gene>